<comment type="caution">
    <text evidence="1">The sequence shown here is derived from an EMBL/GenBank/DDBJ whole genome shotgun (WGS) entry which is preliminary data.</text>
</comment>
<accession>A0A8S2YHS6</accession>
<dbReference type="Proteomes" id="UP000682733">
    <property type="component" value="Unassembled WGS sequence"/>
</dbReference>
<protein>
    <submittedName>
        <fullName evidence="1">Uncharacterized protein</fullName>
    </submittedName>
</protein>
<feature type="non-terminal residue" evidence="1">
    <location>
        <position position="1"/>
    </location>
</feature>
<dbReference type="EMBL" id="CAJOBA010113290">
    <property type="protein sequence ID" value="CAF4560056.1"/>
    <property type="molecule type" value="Genomic_DNA"/>
</dbReference>
<gene>
    <name evidence="1" type="ORF">TMI583_LOCUS49891</name>
</gene>
<dbReference type="AlphaFoldDB" id="A0A8S2YHS6"/>
<organism evidence="1 2">
    <name type="scientific">Didymodactylos carnosus</name>
    <dbReference type="NCBI Taxonomy" id="1234261"/>
    <lineage>
        <taxon>Eukaryota</taxon>
        <taxon>Metazoa</taxon>
        <taxon>Spiralia</taxon>
        <taxon>Gnathifera</taxon>
        <taxon>Rotifera</taxon>
        <taxon>Eurotatoria</taxon>
        <taxon>Bdelloidea</taxon>
        <taxon>Philodinida</taxon>
        <taxon>Philodinidae</taxon>
        <taxon>Didymodactylos</taxon>
    </lineage>
</organism>
<evidence type="ECO:0000313" key="1">
    <source>
        <dbReference type="EMBL" id="CAF4560056.1"/>
    </source>
</evidence>
<reference evidence="1" key="1">
    <citation type="submission" date="2021-02" db="EMBL/GenBank/DDBJ databases">
        <authorList>
            <person name="Nowell W R."/>
        </authorList>
    </citation>
    <scope>NUCLEOTIDE SEQUENCE</scope>
</reference>
<evidence type="ECO:0000313" key="2">
    <source>
        <dbReference type="Proteomes" id="UP000682733"/>
    </source>
</evidence>
<proteinExistence type="predicted"/>
<sequence length="126" mass="14491">SSSYTYVSDLLLKLKKMSSSSSRIIQKPLKLHNSNSQDILLRQLLKFRIDGHTIDARNVDELYPGIDHLLIRCLQTGDCRQLDNRLKRNLKAEYFLITGKHIHISFKSQTQNILEKLIHMGATVGM</sequence>
<name>A0A8S2YHS6_9BILA</name>